<dbReference type="InterPro" id="IPR025659">
    <property type="entry name" value="Tubby-like_C"/>
</dbReference>
<gene>
    <name evidence="2" type="ORF">OIU74_004425</name>
</gene>
<evidence type="ECO:0000313" key="3">
    <source>
        <dbReference type="Proteomes" id="UP001151752"/>
    </source>
</evidence>
<sequence length="144" mass="15896">MATGQAPSNPVPAMRTYQPVEHPVVVIGQQYLAQYYVELAVSANDSKYAVGLAVSTKAWTLGENKFKVADINGTVIFHVKSKQLTLHDRRFIKDAAGNTLVNLGKKTCSWLTTKERSLISRSKEGTASAPTLYFWEIPIPCLLK</sequence>
<evidence type="ECO:0000256" key="1">
    <source>
        <dbReference type="ARBA" id="ARBA00005437"/>
    </source>
</evidence>
<dbReference type="SUPFAM" id="SSF54518">
    <property type="entry name" value="Tubby C-terminal domain-like"/>
    <property type="match status" value="1"/>
</dbReference>
<keyword evidence="3" id="KW-1185">Reference proteome</keyword>
<reference evidence="2" key="1">
    <citation type="submission" date="2022-11" db="EMBL/GenBank/DDBJ databases">
        <authorList>
            <person name="Hyden B.L."/>
            <person name="Feng K."/>
            <person name="Yates T."/>
            <person name="Jawdy S."/>
            <person name="Smart L.B."/>
            <person name="Muchero W."/>
        </authorList>
    </citation>
    <scope>NUCLEOTIDE SEQUENCE</scope>
    <source>
        <tissue evidence="2">Shoot tip</tissue>
    </source>
</reference>
<dbReference type="Pfam" id="PF04525">
    <property type="entry name" value="LOR"/>
    <property type="match status" value="1"/>
</dbReference>
<accession>A0A9Q0ZM98</accession>
<dbReference type="InterPro" id="IPR038595">
    <property type="entry name" value="LOR_sf"/>
</dbReference>
<dbReference type="Gene3D" id="2.40.160.200">
    <property type="entry name" value="LURP1-related"/>
    <property type="match status" value="1"/>
</dbReference>
<dbReference type="InterPro" id="IPR007612">
    <property type="entry name" value="LOR"/>
</dbReference>
<reference evidence="2" key="2">
    <citation type="journal article" date="2023" name="Int. J. Mol. Sci.">
        <title>De Novo Assembly and Annotation of 11 Diverse Shrub Willow (Salix) Genomes Reveals Novel Gene Organization in Sex-Linked Regions.</title>
        <authorList>
            <person name="Hyden B."/>
            <person name="Feng K."/>
            <person name="Yates T.B."/>
            <person name="Jawdy S."/>
            <person name="Cereghino C."/>
            <person name="Smart L.B."/>
            <person name="Muchero W."/>
        </authorList>
    </citation>
    <scope>NUCLEOTIDE SEQUENCE</scope>
    <source>
        <tissue evidence="2">Shoot tip</tissue>
    </source>
</reference>
<proteinExistence type="inferred from homology"/>
<organism evidence="2 3">
    <name type="scientific">Salix koriyanagi</name>
    <dbReference type="NCBI Taxonomy" id="2511006"/>
    <lineage>
        <taxon>Eukaryota</taxon>
        <taxon>Viridiplantae</taxon>
        <taxon>Streptophyta</taxon>
        <taxon>Embryophyta</taxon>
        <taxon>Tracheophyta</taxon>
        <taxon>Spermatophyta</taxon>
        <taxon>Magnoliopsida</taxon>
        <taxon>eudicotyledons</taxon>
        <taxon>Gunneridae</taxon>
        <taxon>Pentapetalae</taxon>
        <taxon>rosids</taxon>
        <taxon>fabids</taxon>
        <taxon>Malpighiales</taxon>
        <taxon>Salicaceae</taxon>
        <taxon>Saliceae</taxon>
        <taxon>Salix</taxon>
    </lineage>
</organism>
<evidence type="ECO:0000313" key="2">
    <source>
        <dbReference type="EMBL" id="KAJ6739664.1"/>
    </source>
</evidence>
<comment type="caution">
    <text evidence="2">The sequence shown here is derived from an EMBL/GenBank/DDBJ whole genome shotgun (WGS) entry which is preliminary data.</text>
</comment>
<name>A0A9Q0ZM98_9ROSI</name>
<dbReference type="Proteomes" id="UP001151752">
    <property type="component" value="Chromosome 4"/>
</dbReference>
<dbReference type="AlphaFoldDB" id="A0A9Q0ZM98"/>
<comment type="similarity">
    <text evidence="1">Belongs to the LOR family.</text>
</comment>
<dbReference type="EMBL" id="JAPFFM010000010">
    <property type="protein sequence ID" value="KAJ6739664.1"/>
    <property type="molecule type" value="Genomic_DNA"/>
</dbReference>
<protein>
    <submittedName>
        <fullName evidence="2">Uncharacterized protein</fullName>
    </submittedName>
</protein>